<accession>A0A4R8TPZ5</accession>
<keyword evidence="3" id="KW-1185">Reference proteome</keyword>
<name>A0A4R8TPZ5_9PEZI</name>
<evidence type="ECO:0000313" key="2">
    <source>
        <dbReference type="EMBL" id="TEA20958.1"/>
    </source>
</evidence>
<protein>
    <submittedName>
        <fullName evidence="2">Uncharacterized protein</fullName>
    </submittedName>
</protein>
<dbReference type="AlphaFoldDB" id="A0A4R8TPZ5"/>
<feature type="region of interest" description="Disordered" evidence="1">
    <location>
        <begin position="60"/>
        <end position="83"/>
    </location>
</feature>
<organism evidence="2 3">
    <name type="scientific">Colletotrichum sidae</name>
    <dbReference type="NCBI Taxonomy" id="1347389"/>
    <lineage>
        <taxon>Eukaryota</taxon>
        <taxon>Fungi</taxon>
        <taxon>Dikarya</taxon>
        <taxon>Ascomycota</taxon>
        <taxon>Pezizomycotina</taxon>
        <taxon>Sordariomycetes</taxon>
        <taxon>Hypocreomycetidae</taxon>
        <taxon>Glomerellales</taxon>
        <taxon>Glomerellaceae</taxon>
        <taxon>Colletotrichum</taxon>
        <taxon>Colletotrichum orbiculare species complex</taxon>
    </lineage>
</organism>
<comment type="caution">
    <text evidence="2">The sequence shown here is derived from an EMBL/GenBank/DDBJ whole genome shotgun (WGS) entry which is preliminary data.</text>
</comment>
<sequence length="83" mass="9040">MSVSVSVSVRWESETQVLRSRMAGDAGSREVPFVLLHSLPLTTLGSELVVCRAEAREWGGARPGSIPKGTSNADGWWTGRRRT</sequence>
<proteinExistence type="predicted"/>
<evidence type="ECO:0000313" key="3">
    <source>
        <dbReference type="Proteomes" id="UP000295604"/>
    </source>
</evidence>
<dbReference type="Proteomes" id="UP000295604">
    <property type="component" value="Unassembled WGS sequence"/>
</dbReference>
<dbReference type="EMBL" id="QAPF01000025">
    <property type="protein sequence ID" value="TEA20958.1"/>
    <property type="molecule type" value="Genomic_DNA"/>
</dbReference>
<gene>
    <name evidence="2" type="ORF">C8034_v008314</name>
</gene>
<evidence type="ECO:0000256" key="1">
    <source>
        <dbReference type="SAM" id="MobiDB-lite"/>
    </source>
</evidence>
<reference evidence="2 3" key="1">
    <citation type="submission" date="2018-11" db="EMBL/GenBank/DDBJ databases">
        <title>Genome sequence and assembly of Colletotrichum sidae.</title>
        <authorList>
            <person name="Gan P."/>
            <person name="Shirasu K."/>
        </authorList>
    </citation>
    <scope>NUCLEOTIDE SEQUENCE [LARGE SCALE GENOMIC DNA]</scope>
    <source>
        <strain evidence="2 3">CBS 518.97</strain>
    </source>
</reference>